<keyword evidence="1" id="KW-0472">Membrane</keyword>
<accession>A0AA36I9Z5</accession>
<proteinExistence type="predicted"/>
<feature type="transmembrane region" description="Helical" evidence="1">
    <location>
        <begin position="86"/>
        <end position="111"/>
    </location>
</feature>
<dbReference type="EMBL" id="CAUJNA010001017">
    <property type="protein sequence ID" value="CAJ1383467.1"/>
    <property type="molecule type" value="Genomic_DNA"/>
</dbReference>
<organism evidence="2 3">
    <name type="scientific">Effrenium voratum</name>
    <dbReference type="NCBI Taxonomy" id="2562239"/>
    <lineage>
        <taxon>Eukaryota</taxon>
        <taxon>Sar</taxon>
        <taxon>Alveolata</taxon>
        <taxon>Dinophyceae</taxon>
        <taxon>Suessiales</taxon>
        <taxon>Symbiodiniaceae</taxon>
        <taxon>Effrenium</taxon>
    </lineage>
</organism>
<gene>
    <name evidence="2" type="ORF">EVOR1521_LOCUS10581</name>
</gene>
<sequence>MNRRHQVRVKPWMVLVGGFSLMKLMGAFVPPPQGKAVPVRCTPHLGARLVGHVVGSCIMVAPAYASDTSGLDFQQFVEEFAGKKDFFAALASATLSVAGTVVAMAGTAVAVAQLDQAKRSADEAKRSADEAFKASPEGKIQQALAKAMEPFEPSRPQDEVIQRPVMEALRQRIASWQQHATIIGGRYQSGKSVATEEALRGARGVVRCTIRSADWADRMCKQLGVDDEGLFKEVMRRAREKLKDFPDNLTKFPILLLEVPRTTTEGINLISSTAKDVATDKIGSVIHAPQLQCKIPMLQTETMLREWYLCVIILLSKVIVSASSAAVALAFDAGGTERQEDIWVGDLTEEEAKEFLALHGHENKWEDFVDACGFRIGDLAKACENLKKGLSLDDTKQECQRVADDEVRGFMELQVHPTVTGCKMAQELLTAYPAGILNVVNGIRILPREVAALIRNKSCHAVYFHPIKKRFFFASKLHKEAAEAQLANP</sequence>
<evidence type="ECO:0000256" key="1">
    <source>
        <dbReference type="SAM" id="Phobius"/>
    </source>
</evidence>
<evidence type="ECO:0000313" key="2">
    <source>
        <dbReference type="EMBL" id="CAJ1383467.1"/>
    </source>
</evidence>
<keyword evidence="3" id="KW-1185">Reference proteome</keyword>
<keyword evidence="1" id="KW-0812">Transmembrane</keyword>
<protein>
    <submittedName>
        <fullName evidence="2">Uncharacterized protein</fullName>
    </submittedName>
</protein>
<dbReference type="AlphaFoldDB" id="A0AA36I9Z5"/>
<keyword evidence="1" id="KW-1133">Transmembrane helix</keyword>
<dbReference type="Proteomes" id="UP001178507">
    <property type="component" value="Unassembled WGS sequence"/>
</dbReference>
<reference evidence="2" key="1">
    <citation type="submission" date="2023-08" db="EMBL/GenBank/DDBJ databases">
        <authorList>
            <person name="Chen Y."/>
            <person name="Shah S."/>
            <person name="Dougan E. K."/>
            <person name="Thang M."/>
            <person name="Chan C."/>
        </authorList>
    </citation>
    <scope>NUCLEOTIDE SEQUENCE</scope>
</reference>
<comment type="caution">
    <text evidence="2">The sequence shown here is derived from an EMBL/GenBank/DDBJ whole genome shotgun (WGS) entry which is preliminary data.</text>
</comment>
<feature type="transmembrane region" description="Helical" evidence="1">
    <location>
        <begin position="307"/>
        <end position="331"/>
    </location>
</feature>
<evidence type="ECO:0000313" key="3">
    <source>
        <dbReference type="Proteomes" id="UP001178507"/>
    </source>
</evidence>
<feature type="transmembrane region" description="Helical" evidence="1">
    <location>
        <begin position="12"/>
        <end position="29"/>
    </location>
</feature>
<name>A0AA36I9Z5_9DINO</name>